<dbReference type="Pfam" id="PF00067">
    <property type="entry name" value="p450"/>
    <property type="match status" value="1"/>
</dbReference>
<evidence type="ECO:0000256" key="5">
    <source>
        <dbReference type="PIRSR" id="PIRSR602401-1"/>
    </source>
</evidence>
<dbReference type="PANTHER" id="PTHR24300">
    <property type="entry name" value="CYTOCHROME P450 508A4-RELATED"/>
    <property type="match status" value="1"/>
</dbReference>
<dbReference type="GO" id="GO:0006082">
    <property type="term" value="P:organic acid metabolic process"/>
    <property type="evidence" value="ECO:0007669"/>
    <property type="project" value="TreeGrafter"/>
</dbReference>
<dbReference type="AlphaFoldDB" id="A0A0B1SPQ4"/>
<evidence type="ECO:0000256" key="6">
    <source>
        <dbReference type="RuleBase" id="RU000461"/>
    </source>
</evidence>
<dbReference type="Gene3D" id="1.10.630.10">
    <property type="entry name" value="Cytochrome P450"/>
    <property type="match status" value="1"/>
</dbReference>
<dbReference type="GO" id="GO:0016712">
    <property type="term" value="F:oxidoreductase activity, acting on paired donors, with incorporation or reduction of molecular oxygen, reduced flavin or flavoprotein as one donor, and incorporation of one atom of oxygen"/>
    <property type="evidence" value="ECO:0007669"/>
    <property type="project" value="TreeGrafter"/>
</dbReference>
<feature type="binding site" description="axial binding residue" evidence="5">
    <location>
        <position position="121"/>
    </location>
    <ligand>
        <name>heme</name>
        <dbReference type="ChEBI" id="CHEBI:30413"/>
    </ligand>
    <ligandPart>
        <name>Fe</name>
        <dbReference type="ChEBI" id="CHEBI:18248"/>
    </ligandPart>
</feature>
<dbReference type="InterPro" id="IPR036396">
    <property type="entry name" value="Cyt_P450_sf"/>
</dbReference>
<dbReference type="InterPro" id="IPR017972">
    <property type="entry name" value="Cyt_P450_CS"/>
</dbReference>
<dbReference type="Proteomes" id="UP000053660">
    <property type="component" value="Unassembled WGS sequence"/>
</dbReference>
<evidence type="ECO:0008006" key="9">
    <source>
        <dbReference type="Google" id="ProtNLM"/>
    </source>
</evidence>
<dbReference type="PRINTS" id="PR00463">
    <property type="entry name" value="EP450I"/>
</dbReference>
<dbReference type="PROSITE" id="PS00086">
    <property type="entry name" value="CYTOCHROME_P450"/>
    <property type="match status" value="1"/>
</dbReference>
<keyword evidence="5 6" id="KW-0349">Heme</keyword>
<dbReference type="SUPFAM" id="SSF48264">
    <property type="entry name" value="Cytochrome P450"/>
    <property type="match status" value="1"/>
</dbReference>
<evidence type="ECO:0000313" key="8">
    <source>
        <dbReference type="Proteomes" id="UP000053660"/>
    </source>
</evidence>
<dbReference type="InterPro" id="IPR001128">
    <property type="entry name" value="Cyt_P450"/>
</dbReference>
<protein>
    <recommendedName>
        <fullName evidence="9">Unspecific monooxygenase</fullName>
    </recommendedName>
</protein>
<reference evidence="7 8" key="1">
    <citation type="submission" date="2014-03" db="EMBL/GenBank/DDBJ databases">
        <title>Draft genome of the hookworm Oesophagostomum dentatum.</title>
        <authorList>
            <person name="Mitreva M."/>
        </authorList>
    </citation>
    <scope>NUCLEOTIDE SEQUENCE [LARGE SCALE GENOMIC DNA]</scope>
    <source>
        <strain evidence="7 8">OD-Hann</strain>
    </source>
</reference>
<keyword evidence="2 5" id="KW-0479">Metal-binding</keyword>
<dbReference type="InterPro" id="IPR002401">
    <property type="entry name" value="Cyt_P450_E_grp-I"/>
</dbReference>
<comment type="cofactor">
    <cofactor evidence="5">
        <name>heme</name>
        <dbReference type="ChEBI" id="CHEBI:30413"/>
    </cofactor>
</comment>
<evidence type="ECO:0000313" key="7">
    <source>
        <dbReference type="EMBL" id="KHJ85497.1"/>
    </source>
</evidence>
<dbReference type="GO" id="GO:0006805">
    <property type="term" value="P:xenobiotic metabolic process"/>
    <property type="evidence" value="ECO:0007669"/>
    <property type="project" value="TreeGrafter"/>
</dbReference>
<dbReference type="PRINTS" id="PR00385">
    <property type="entry name" value="P450"/>
</dbReference>
<evidence type="ECO:0000256" key="1">
    <source>
        <dbReference type="ARBA" id="ARBA00010617"/>
    </source>
</evidence>
<keyword evidence="3 5" id="KW-0408">Iron</keyword>
<accession>A0A0B1SPQ4</accession>
<evidence type="ECO:0000256" key="4">
    <source>
        <dbReference type="ARBA" id="ARBA00023033"/>
    </source>
</evidence>
<dbReference type="GO" id="GO:0020037">
    <property type="term" value="F:heme binding"/>
    <property type="evidence" value="ECO:0007669"/>
    <property type="project" value="InterPro"/>
</dbReference>
<keyword evidence="6" id="KW-0560">Oxidoreductase</keyword>
<dbReference type="GO" id="GO:0005506">
    <property type="term" value="F:iron ion binding"/>
    <property type="evidence" value="ECO:0007669"/>
    <property type="project" value="InterPro"/>
</dbReference>
<organism evidence="7 8">
    <name type="scientific">Oesophagostomum dentatum</name>
    <name type="common">Nodular worm</name>
    <dbReference type="NCBI Taxonomy" id="61180"/>
    <lineage>
        <taxon>Eukaryota</taxon>
        <taxon>Metazoa</taxon>
        <taxon>Ecdysozoa</taxon>
        <taxon>Nematoda</taxon>
        <taxon>Chromadorea</taxon>
        <taxon>Rhabditida</taxon>
        <taxon>Rhabditina</taxon>
        <taxon>Rhabditomorpha</taxon>
        <taxon>Strongyloidea</taxon>
        <taxon>Strongylidae</taxon>
        <taxon>Oesophagostomum</taxon>
    </lineage>
</organism>
<comment type="similarity">
    <text evidence="1 6">Belongs to the cytochrome P450 family.</text>
</comment>
<dbReference type="OrthoDB" id="2789670at2759"/>
<dbReference type="InterPro" id="IPR050182">
    <property type="entry name" value="Cytochrome_P450_fam2"/>
</dbReference>
<proteinExistence type="inferred from homology"/>
<dbReference type="PANTHER" id="PTHR24300:SF375">
    <property type="entry name" value="CYTOCHROME P450 FAMILY"/>
    <property type="match status" value="1"/>
</dbReference>
<keyword evidence="8" id="KW-1185">Reference proteome</keyword>
<keyword evidence="4 6" id="KW-0503">Monooxygenase</keyword>
<sequence length="176" mass="19950">MKFDFQVVAKIRNEINSITNGNRHISLTDKKDTPYLNWTVLEIQRLASILNMNIWRKNEKNCVIGGHHVPAGTPIAAEMSLIMSDDKYFDNPTEFDPDRYSRAGKSLEQQVIPFGLGKRACMGESLAKAEIYLVLANMVSRYDFSEDPSAPIDMTTSTPDGVMRRPKTYKMILSMI</sequence>
<gene>
    <name evidence="7" type="ORF">OESDEN_14775</name>
</gene>
<dbReference type="EMBL" id="KN563665">
    <property type="protein sequence ID" value="KHJ85497.1"/>
    <property type="molecule type" value="Genomic_DNA"/>
</dbReference>
<evidence type="ECO:0000256" key="2">
    <source>
        <dbReference type="ARBA" id="ARBA00022723"/>
    </source>
</evidence>
<dbReference type="GO" id="GO:0005737">
    <property type="term" value="C:cytoplasm"/>
    <property type="evidence" value="ECO:0007669"/>
    <property type="project" value="TreeGrafter"/>
</dbReference>
<name>A0A0B1SPQ4_OESDE</name>
<evidence type="ECO:0000256" key="3">
    <source>
        <dbReference type="ARBA" id="ARBA00023004"/>
    </source>
</evidence>